<dbReference type="AlphaFoldDB" id="A0ABD6G6A7"/>
<proteinExistence type="predicted"/>
<dbReference type="Proteomes" id="UP000175993">
    <property type="component" value="Unassembled WGS sequence"/>
</dbReference>
<evidence type="ECO:0000256" key="1">
    <source>
        <dbReference type="SAM" id="Phobius"/>
    </source>
</evidence>
<comment type="caution">
    <text evidence="2">The sequence shown here is derived from an EMBL/GenBank/DDBJ whole genome shotgun (WGS) entry which is preliminary data.</text>
</comment>
<evidence type="ECO:0008006" key="4">
    <source>
        <dbReference type="Google" id="ProtNLM"/>
    </source>
</evidence>
<dbReference type="EMBL" id="MBEV02000003">
    <property type="protein sequence ID" value="MUP04480.1"/>
    <property type="molecule type" value="Genomic_DNA"/>
</dbReference>
<protein>
    <recommendedName>
        <fullName evidence="4">Holin</fullName>
    </recommendedName>
</protein>
<feature type="transmembrane region" description="Helical" evidence="1">
    <location>
        <begin position="12"/>
        <end position="32"/>
    </location>
</feature>
<accession>A0ABD6G6A7</accession>
<keyword evidence="1" id="KW-0472">Membrane</keyword>
<dbReference type="InterPro" id="IPR057700">
    <property type="entry name" value="DUF7940"/>
</dbReference>
<feature type="transmembrane region" description="Helical" evidence="1">
    <location>
        <begin position="52"/>
        <end position="72"/>
    </location>
</feature>
<organism evidence="2 3">
    <name type="scientific">Agrobacterium vitis</name>
    <name type="common">Rhizobium vitis</name>
    <dbReference type="NCBI Taxonomy" id="373"/>
    <lineage>
        <taxon>Bacteria</taxon>
        <taxon>Pseudomonadati</taxon>
        <taxon>Pseudomonadota</taxon>
        <taxon>Alphaproteobacteria</taxon>
        <taxon>Hyphomicrobiales</taxon>
        <taxon>Rhizobiaceae</taxon>
        <taxon>Rhizobium/Agrobacterium group</taxon>
        <taxon>Agrobacterium</taxon>
    </lineage>
</organism>
<keyword evidence="1" id="KW-0812">Transmembrane</keyword>
<reference evidence="2 3" key="1">
    <citation type="submission" date="2019-11" db="EMBL/GenBank/DDBJ databases">
        <title>Whole-genome sequencing of Allorhizobium vitis.</title>
        <authorList>
            <person name="Gan H.M."/>
            <person name="Savka M.A."/>
        </authorList>
    </citation>
    <scope>NUCLEOTIDE SEQUENCE [LARGE SCALE GENOMIC DNA]</scope>
    <source>
        <strain evidence="2 3">AB4</strain>
    </source>
</reference>
<name>A0ABD6G6A7_AGRVI</name>
<evidence type="ECO:0000313" key="2">
    <source>
        <dbReference type="EMBL" id="MUP04480.1"/>
    </source>
</evidence>
<evidence type="ECO:0000313" key="3">
    <source>
        <dbReference type="Proteomes" id="UP000175993"/>
    </source>
</evidence>
<gene>
    <name evidence="2" type="ORF">BBI04_006580</name>
</gene>
<dbReference type="RefSeq" id="WP_070164781.1">
    <property type="nucleotide sequence ID" value="NZ_CP118259.1"/>
</dbReference>
<sequence length="81" mass="8920">MRNLRPVENWRTVLARAWSVRFTAAAGLIFVIQPVVDALVDGAYGLEAWVNLLLRGLQGLLTFAAIWARVVAQKGLSDADQ</sequence>
<keyword evidence="1" id="KW-1133">Transmembrane helix</keyword>
<dbReference type="Pfam" id="PF25612">
    <property type="entry name" value="DUF7940"/>
    <property type="match status" value="1"/>
</dbReference>